<dbReference type="AlphaFoldDB" id="A0A183DL49"/>
<keyword evidence="2" id="KW-1185">Reference proteome</keyword>
<dbReference type="EMBL" id="UYRT01030919">
    <property type="protein sequence ID" value="VDK72348.1"/>
    <property type="molecule type" value="Genomic_DNA"/>
</dbReference>
<gene>
    <name evidence="1" type="ORF">GPUH_LOCUS9439</name>
</gene>
<organism evidence="3">
    <name type="scientific">Gongylonema pulchrum</name>
    <dbReference type="NCBI Taxonomy" id="637853"/>
    <lineage>
        <taxon>Eukaryota</taxon>
        <taxon>Metazoa</taxon>
        <taxon>Ecdysozoa</taxon>
        <taxon>Nematoda</taxon>
        <taxon>Chromadorea</taxon>
        <taxon>Rhabditida</taxon>
        <taxon>Spirurina</taxon>
        <taxon>Spiruromorpha</taxon>
        <taxon>Spiruroidea</taxon>
        <taxon>Gongylonematidae</taxon>
        <taxon>Gongylonema</taxon>
    </lineage>
</organism>
<proteinExistence type="predicted"/>
<protein>
    <submittedName>
        <fullName evidence="3">DZF domain-containing protein</fullName>
    </submittedName>
</protein>
<reference evidence="1 2" key="2">
    <citation type="submission" date="2018-11" db="EMBL/GenBank/DDBJ databases">
        <authorList>
            <consortium name="Pathogen Informatics"/>
        </authorList>
    </citation>
    <scope>NUCLEOTIDE SEQUENCE [LARGE SCALE GENOMIC DNA]</scope>
</reference>
<dbReference type="WBParaSite" id="GPUH_0000945101-mRNA-1">
    <property type="protein sequence ID" value="GPUH_0000945101-mRNA-1"/>
    <property type="gene ID" value="GPUH_0000945101"/>
</dbReference>
<accession>A0A183DL49</accession>
<dbReference type="Proteomes" id="UP000271098">
    <property type="component" value="Unassembled WGS sequence"/>
</dbReference>
<evidence type="ECO:0000313" key="2">
    <source>
        <dbReference type="Proteomes" id="UP000271098"/>
    </source>
</evidence>
<name>A0A183DL49_9BILA</name>
<reference evidence="3" key="1">
    <citation type="submission" date="2016-06" db="UniProtKB">
        <authorList>
            <consortium name="WormBaseParasite"/>
        </authorList>
    </citation>
    <scope>IDENTIFICATION</scope>
</reference>
<evidence type="ECO:0000313" key="3">
    <source>
        <dbReference type="WBParaSite" id="GPUH_0000945101-mRNA-1"/>
    </source>
</evidence>
<evidence type="ECO:0000313" key="1">
    <source>
        <dbReference type="EMBL" id="VDK72348.1"/>
    </source>
</evidence>
<sequence>VASPKQPKEKDVHADERLVTITGNDPQQYKNRGAIMLMKCVCVLKLLCQVDWLEELLGKVARM</sequence>